<organism evidence="4 5">
    <name type="scientific">Littorina saxatilis</name>
    <dbReference type="NCBI Taxonomy" id="31220"/>
    <lineage>
        <taxon>Eukaryota</taxon>
        <taxon>Metazoa</taxon>
        <taxon>Spiralia</taxon>
        <taxon>Lophotrochozoa</taxon>
        <taxon>Mollusca</taxon>
        <taxon>Gastropoda</taxon>
        <taxon>Caenogastropoda</taxon>
        <taxon>Littorinimorpha</taxon>
        <taxon>Littorinoidea</taxon>
        <taxon>Littorinidae</taxon>
        <taxon>Littorina</taxon>
    </lineage>
</organism>
<feature type="region of interest" description="Disordered" evidence="1">
    <location>
        <begin position="1"/>
        <end position="65"/>
    </location>
</feature>
<dbReference type="InterPro" id="IPR036691">
    <property type="entry name" value="Endo/exonu/phosph_ase_sf"/>
</dbReference>
<proteinExistence type="predicted"/>
<protein>
    <submittedName>
        <fullName evidence="4">Uncharacterized protein</fullName>
    </submittedName>
</protein>
<dbReference type="InterPro" id="IPR005135">
    <property type="entry name" value="Endo/exonuclease/phosphatase"/>
</dbReference>
<dbReference type="PROSITE" id="PS50878">
    <property type="entry name" value="RT_POL"/>
    <property type="match status" value="1"/>
</dbReference>
<evidence type="ECO:0000313" key="4">
    <source>
        <dbReference type="EMBL" id="KAK7108568.1"/>
    </source>
</evidence>
<dbReference type="Gene3D" id="3.30.420.10">
    <property type="entry name" value="Ribonuclease H-like superfamily/Ribonuclease H"/>
    <property type="match status" value="1"/>
</dbReference>
<dbReference type="AlphaFoldDB" id="A0AAN9BNS1"/>
<dbReference type="Pfam" id="PF14529">
    <property type="entry name" value="Exo_endo_phos_2"/>
    <property type="match status" value="1"/>
</dbReference>
<dbReference type="GO" id="GO:0004523">
    <property type="term" value="F:RNA-DNA hybrid ribonuclease activity"/>
    <property type="evidence" value="ECO:0007669"/>
    <property type="project" value="InterPro"/>
</dbReference>
<dbReference type="EMBL" id="JBAMIC010000004">
    <property type="protein sequence ID" value="KAK7108568.1"/>
    <property type="molecule type" value="Genomic_DNA"/>
</dbReference>
<dbReference type="PANTHER" id="PTHR36688">
    <property type="entry name" value="ENDO/EXONUCLEASE/PHOSPHATASE DOMAIN-CONTAINING PROTEIN"/>
    <property type="match status" value="1"/>
</dbReference>
<comment type="caution">
    <text evidence="4">The sequence shown here is derived from an EMBL/GenBank/DDBJ whole genome shotgun (WGS) entry which is preliminary data.</text>
</comment>
<dbReference type="PANTHER" id="PTHR36688:SF2">
    <property type="entry name" value="ENDONUCLEASE_EXONUCLEASE_PHOSPHATASE DOMAIN-CONTAINING PROTEIN"/>
    <property type="match status" value="1"/>
</dbReference>
<dbReference type="InterPro" id="IPR012337">
    <property type="entry name" value="RNaseH-like_sf"/>
</dbReference>
<evidence type="ECO:0000256" key="1">
    <source>
        <dbReference type="SAM" id="MobiDB-lite"/>
    </source>
</evidence>
<dbReference type="SUPFAM" id="SSF56219">
    <property type="entry name" value="DNase I-like"/>
    <property type="match status" value="1"/>
</dbReference>
<dbReference type="InterPro" id="IPR002156">
    <property type="entry name" value="RNaseH_domain"/>
</dbReference>
<evidence type="ECO:0000313" key="5">
    <source>
        <dbReference type="Proteomes" id="UP001374579"/>
    </source>
</evidence>
<gene>
    <name evidence="4" type="ORF">V1264_016290</name>
</gene>
<keyword evidence="5" id="KW-1185">Reference proteome</keyword>
<evidence type="ECO:0000259" key="3">
    <source>
        <dbReference type="PROSITE" id="PS50879"/>
    </source>
</evidence>
<feature type="domain" description="Reverse transcriptase" evidence="2">
    <location>
        <begin position="537"/>
        <end position="807"/>
    </location>
</feature>
<dbReference type="SUPFAM" id="SSF53098">
    <property type="entry name" value="Ribonuclease H-like"/>
    <property type="match status" value="1"/>
</dbReference>
<dbReference type="GO" id="GO:0006259">
    <property type="term" value="P:DNA metabolic process"/>
    <property type="evidence" value="ECO:0007669"/>
    <property type="project" value="UniProtKB-ARBA"/>
</dbReference>
<dbReference type="GO" id="GO:0003676">
    <property type="term" value="F:nucleic acid binding"/>
    <property type="evidence" value="ECO:0007669"/>
    <property type="project" value="InterPro"/>
</dbReference>
<dbReference type="Pfam" id="PF00075">
    <property type="entry name" value="RNase_H"/>
    <property type="match status" value="1"/>
</dbReference>
<dbReference type="SUPFAM" id="SSF56672">
    <property type="entry name" value="DNA/RNA polymerases"/>
    <property type="match status" value="1"/>
</dbReference>
<dbReference type="CDD" id="cd09276">
    <property type="entry name" value="Rnase_HI_RT_non_LTR"/>
    <property type="match status" value="1"/>
</dbReference>
<accession>A0AAN9BNS1</accession>
<feature type="domain" description="RNase H type-1" evidence="3">
    <location>
        <begin position="1020"/>
        <end position="1149"/>
    </location>
</feature>
<evidence type="ECO:0000259" key="2">
    <source>
        <dbReference type="PROSITE" id="PS50878"/>
    </source>
</evidence>
<dbReference type="InterPro" id="IPR043502">
    <property type="entry name" value="DNA/RNA_pol_sf"/>
</dbReference>
<dbReference type="PROSITE" id="PS50879">
    <property type="entry name" value="RNASE_H_1"/>
    <property type="match status" value="1"/>
</dbReference>
<dbReference type="Pfam" id="PF00078">
    <property type="entry name" value="RVT_1"/>
    <property type="match status" value="1"/>
</dbReference>
<dbReference type="Gene3D" id="3.60.10.10">
    <property type="entry name" value="Endonuclease/exonuclease/phosphatase"/>
    <property type="match status" value="1"/>
</dbReference>
<name>A0AAN9BNS1_9CAEN</name>
<dbReference type="InterPro" id="IPR052560">
    <property type="entry name" value="RdDP_mobile_element"/>
</dbReference>
<dbReference type="InterPro" id="IPR036397">
    <property type="entry name" value="RNaseH_sf"/>
</dbReference>
<dbReference type="InterPro" id="IPR000477">
    <property type="entry name" value="RT_dom"/>
</dbReference>
<dbReference type="CDD" id="cd01650">
    <property type="entry name" value="RT_nLTR_like"/>
    <property type="match status" value="1"/>
</dbReference>
<sequence>MTLGNRIDSNGARPVRIHQAGAAPGSAPQRSPPSATGGPFISSCGARGRERKATGRKNSRAKDNPTINIMHWNAEGVSNKKEELEHFLYENSINICCIQETHLQEGKPFKIRGYQVFRSDRQGRKKGGVMTLVRNNINASETNRYMEEAEYIEVKITTNDSKMNIVNYYCPNDKMLLSLDTIQVPDSGFLIAGDFNSQSQSWGYKTLDRRGEDIESWQDDNHLILVNDPRDPSTFYSRRWHSTTTPDLALCTDDIHKNISRKVDEQLGGSDHRPVLLTISRDSASEHPQHPRWNYKKAKWGLFNIRTNELTRAIETEGRNINNVIKEFNASIIQAAKDSIPRGVRKDYIPYWSDELQKTHDALTRMREEAETNPSQENNIKLQESKAKHLKTKLECKRRGWREKTAGLNMEKDTTKLWKLTRALNEEGNKGQKITLEEEGRTLTGKAAANAFAQAYRGESDTTIPLPLQKEVRTEIRERTERNVQDAMQQNITMAELKNAIKKLKKKKSPGPDNITNEMLQHIGNSALQKLLGIFNLSWRQGQVPQCWKEARMIPVLKKGKNKTKTLSYRPISLTSCICKTMERIVNQRLQLYLESESIIVPEQAGFRQHRSTEDQTTHLSQVIEDAYQAQKVTLATFIDLQKAFDKVWKDGLLVKLLRSGVKGNMYQWTKSYLHNRKARVLVDGHCGRKVLLRQGVPQGGVLSPTLFILFINDLVPELPKGVQAALYADDLVLWCSEEYATTATYRMQLALEKVAAWAEDWCVTINREKTTATLFTLSAKATPGKLTLGDTPLKFEDQQTYLGVTYDKRMTWKQHIMNAEGKARRKLNIMRKLAGSHWGANEKILKSVYQGTVRPHLEYGSSSWATAAKTHQQALDKVQNQALRIITGAMKSTPIQKMEQVTGIPPLSKRRDCKTMVQATKYQCTHDHPMSDRLKKMSSGRLKRSSFALEARALQKKHQTEMPELVEPPSFSLDAPPWEDRQGNLDIQTNVPYLTTKDEQSNVTKKALTLAMLEERYPQEAWIRVYTDGSATEAVKNGGAGVYVQYPSGERQAEAIPTGLHCTNYRAEVQALIHAAYAINDRVNHDNQVVFLTDALSVLQAMTSSKLPQLEHALHNIKSLRTVLQWIPSHCGVQGNEEADRMAKLGAEDEQENNPVSLTEMKTIIKSLHRTPQPQDSYHLLSRPQQVVIFRLRTGHNRLNQHLHKKLHVVPSPMCSCGEAEQDTAHILRDCRNHQVLREEVWPMPESLHNKLYGPVAALQRTTNYISRSGLQV</sequence>
<dbReference type="Proteomes" id="UP001374579">
    <property type="component" value="Unassembled WGS sequence"/>
</dbReference>
<reference evidence="4 5" key="1">
    <citation type="submission" date="2024-02" db="EMBL/GenBank/DDBJ databases">
        <title>Chromosome-scale genome assembly of the rough periwinkle Littorina saxatilis.</title>
        <authorList>
            <person name="De Jode A."/>
            <person name="Faria R."/>
            <person name="Formenti G."/>
            <person name="Sims Y."/>
            <person name="Smith T.P."/>
            <person name="Tracey A."/>
            <person name="Wood J.M.D."/>
            <person name="Zagrodzka Z.B."/>
            <person name="Johannesson K."/>
            <person name="Butlin R.K."/>
            <person name="Leder E.H."/>
        </authorList>
    </citation>
    <scope>NUCLEOTIDE SEQUENCE [LARGE SCALE GENOMIC DNA]</scope>
    <source>
        <strain evidence="4">Snail1</strain>
        <tissue evidence="4">Muscle</tissue>
    </source>
</reference>